<keyword evidence="3" id="KW-1185">Reference proteome</keyword>
<feature type="compositionally biased region" description="Polar residues" evidence="1">
    <location>
        <begin position="92"/>
        <end position="122"/>
    </location>
</feature>
<dbReference type="OrthoDB" id="8964431at2759"/>
<feature type="compositionally biased region" description="Polar residues" evidence="1">
    <location>
        <begin position="164"/>
        <end position="175"/>
    </location>
</feature>
<protein>
    <submittedName>
        <fullName evidence="2">Uncharacterized protein</fullName>
    </submittedName>
</protein>
<dbReference type="EMBL" id="SWJQ01000567">
    <property type="protein sequence ID" value="TRZ12786.1"/>
    <property type="molecule type" value="Genomic_DNA"/>
</dbReference>
<dbReference type="Proteomes" id="UP000796761">
    <property type="component" value="Unassembled WGS sequence"/>
</dbReference>
<organism evidence="2 3">
    <name type="scientific">Zosterops borbonicus</name>
    <dbReference type="NCBI Taxonomy" id="364589"/>
    <lineage>
        <taxon>Eukaryota</taxon>
        <taxon>Metazoa</taxon>
        <taxon>Chordata</taxon>
        <taxon>Craniata</taxon>
        <taxon>Vertebrata</taxon>
        <taxon>Euteleostomi</taxon>
        <taxon>Archelosauria</taxon>
        <taxon>Archosauria</taxon>
        <taxon>Dinosauria</taxon>
        <taxon>Saurischia</taxon>
        <taxon>Theropoda</taxon>
        <taxon>Coelurosauria</taxon>
        <taxon>Aves</taxon>
        <taxon>Neognathae</taxon>
        <taxon>Neoaves</taxon>
        <taxon>Telluraves</taxon>
        <taxon>Australaves</taxon>
        <taxon>Passeriformes</taxon>
        <taxon>Sylvioidea</taxon>
        <taxon>Zosteropidae</taxon>
        <taxon>Zosterops</taxon>
    </lineage>
</organism>
<feature type="compositionally biased region" description="Basic and acidic residues" evidence="1">
    <location>
        <begin position="147"/>
        <end position="160"/>
    </location>
</feature>
<reference evidence="2" key="1">
    <citation type="submission" date="2019-04" db="EMBL/GenBank/DDBJ databases">
        <title>Genome assembly of Zosterops borbonicus 15179.</title>
        <authorList>
            <person name="Leroy T."/>
            <person name="Anselmetti Y."/>
            <person name="Tilak M.-K."/>
            <person name="Nabholz B."/>
        </authorList>
    </citation>
    <scope>NUCLEOTIDE SEQUENCE</scope>
    <source>
        <strain evidence="2">HGM_15179</strain>
        <tissue evidence="2">Muscle</tissue>
    </source>
</reference>
<proteinExistence type="predicted"/>
<evidence type="ECO:0000313" key="3">
    <source>
        <dbReference type="Proteomes" id="UP000796761"/>
    </source>
</evidence>
<name>A0A8K1G6H0_9PASS</name>
<comment type="caution">
    <text evidence="2">The sequence shown here is derived from an EMBL/GenBank/DDBJ whole genome shotgun (WGS) entry which is preliminary data.</text>
</comment>
<evidence type="ECO:0000256" key="1">
    <source>
        <dbReference type="SAM" id="MobiDB-lite"/>
    </source>
</evidence>
<dbReference type="AlphaFoldDB" id="A0A8K1G6H0"/>
<feature type="region of interest" description="Disordered" evidence="1">
    <location>
        <begin position="73"/>
        <end position="185"/>
    </location>
</feature>
<feature type="compositionally biased region" description="Polar residues" evidence="1">
    <location>
        <begin position="131"/>
        <end position="146"/>
    </location>
</feature>
<sequence length="185" mass="20094">MPWTPTELSPKSSAFSISPSLDGNIWLLGAGCFLGEDLAARPTLLFLAGTSQLFPACSQPPWCPTGISSFSLSGAKTAPESSRELQRAPESLGNSRELQTVPESSKQLQTAPESFRQFQTAPEHSREIQRTPESLNSSRELQTAPDSSRELQRAPNHSRDLQTAPDSSKQMQTAPDGSKNSRELP</sequence>
<gene>
    <name evidence="2" type="ORF">HGM15179_014342</name>
</gene>
<accession>A0A8K1G6H0</accession>
<evidence type="ECO:0000313" key="2">
    <source>
        <dbReference type="EMBL" id="TRZ12786.1"/>
    </source>
</evidence>